<dbReference type="RefSeq" id="WP_324765825.1">
    <property type="nucleotide sequence ID" value="NZ_BAAATS010000022.1"/>
</dbReference>
<keyword evidence="9" id="KW-1185">Reference proteome</keyword>
<dbReference type="PANTHER" id="PTHR15172:SF1">
    <property type="entry name" value="GALACTOCEREBROSIDASE"/>
    <property type="match status" value="1"/>
</dbReference>
<reference evidence="8 9" key="1">
    <citation type="submission" date="2022-10" db="EMBL/GenBank/DDBJ databases">
        <authorList>
            <person name="Xie J."/>
            <person name="Shen N."/>
        </authorList>
    </citation>
    <scope>NUCLEOTIDE SEQUENCE [LARGE SCALE GENOMIC DNA]</scope>
    <source>
        <strain evidence="8 9">DSM 41681</strain>
    </source>
</reference>
<evidence type="ECO:0000259" key="7">
    <source>
        <dbReference type="Pfam" id="PF21708"/>
    </source>
</evidence>
<accession>A0ABU6C2S8</accession>
<dbReference type="Gene3D" id="2.60.120.560">
    <property type="entry name" value="Exo-inulinase, domain 1"/>
    <property type="match status" value="1"/>
</dbReference>
<evidence type="ECO:0000313" key="9">
    <source>
        <dbReference type="Proteomes" id="UP001352223"/>
    </source>
</evidence>
<keyword evidence="4" id="KW-0442">Lipid degradation</keyword>
<comment type="similarity">
    <text evidence="1">Belongs to the glycosyl hydrolase 59 family.</text>
</comment>
<dbReference type="SUPFAM" id="SSF51445">
    <property type="entry name" value="(Trans)glycosidases"/>
    <property type="match status" value="1"/>
</dbReference>
<evidence type="ECO:0000256" key="1">
    <source>
        <dbReference type="ARBA" id="ARBA00005637"/>
    </source>
</evidence>
<name>A0ABU6C2S8_9ACTN</name>
<evidence type="ECO:0000256" key="2">
    <source>
        <dbReference type="ARBA" id="ARBA00012657"/>
    </source>
</evidence>
<evidence type="ECO:0000259" key="6">
    <source>
        <dbReference type="Pfam" id="PF02057"/>
    </source>
</evidence>
<organism evidence="8 9">
    <name type="scientific">Streptomyces kunmingensis</name>
    <dbReference type="NCBI Taxonomy" id="68225"/>
    <lineage>
        <taxon>Bacteria</taxon>
        <taxon>Bacillati</taxon>
        <taxon>Actinomycetota</taxon>
        <taxon>Actinomycetes</taxon>
        <taxon>Kitasatosporales</taxon>
        <taxon>Streptomycetaceae</taxon>
        <taxon>Streptomyces</taxon>
    </lineage>
</organism>
<keyword evidence="3" id="KW-0443">Lipid metabolism</keyword>
<gene>
    <name evidence="8" type="ORF">OKJ48_01005</name>
</gene>
<evidence type="ECO:0000313" key="8">
    <source>
        <dbReference type="EMBL" id="MEB3958843.1"/>
    </source>
</evidence>
<dbReference type="Gene3D" id="2.60.120.260">
    <property type="entry name" value="Galactose-binding domain-like"/>
    <property type="match status" value="1"/>
</dbReference>
<proteinExistence type="inferred from homology"/>
<dbReference type="InterPro" id="IPR049161">
    <property type="entry name" value="GH59_cat"/>
</dbReference>
<evidence type="ECO:0000256" key="5">
    <source>
        <dbReference type="ARBA" id="ARBA00033098"/>
    </source>
</evidence>
<feature type="domain" description="Glycosyl hydrolase family 59 C-terminal lectin" evidence="7">
    <location>
        <begin position="655"/>
        <end position="788"/>
    </location>
</feature>
<dbReference type="InterPro" id="IPR013785">
    <property type="entry name" value="Aldolase_TIM"/>
</dbReference>
<feature type="domain" description="Glycosyl hydrolase family 59 catalytic" evidence="6">
    <location>
        <begin position="71"/>
        <end position="427"/>
    </location>
</feature>
<dbReference type="Proteomes" id="UP001352223">
    <property type="component" value="Unassembled WGS sequence"/>
</dbReference>
<evidence type="ECO:0000256" key="4">
    <source>
        <dbReference type="ARBA" id="ARBA00022963"/>
    </source>
</evidence>
<comment type="caution">
    <text evidence="8">The sequence shown here is derived from an EMBL/GenBank/DDBJ whole genome shotgun (WGS) entry which is preliminary data.</text>
</comment>
<dbReference type="InterPro" id="IPR001286">
    <property type="entry name" value="Glyco_hydro_59"/>
</dbReference>
<sequence>MRTQTTRTQTTRAQATYARRRTRWGALVAAAAVTLGTGLVVAPASRAADAPVEVVVDGDDVRADNVNGLTYKGLGVLSCNSTSNLLMDYKAENPDRYWELIRVLFGGDHPLVNHVKVEMGSDTNTSTGADPATMRTRDELADAARSPGFQLAADAKTVNPGLKVSILRWEMPQWVQQEWNKGTGTDDMYRWYKETILDVYEKYGYMVDYVNPDKNETRSPDYSFIKWYKNAIVDDTDFTDARYGIRKGVREKVAKAYHRIKIVASDENNTLHMGPAMLSDADLFGVVDAAGYHYMTDDRREGSADSATYLPYTKLATGDNTYGQDKEVWYSEGTGSFGYTDYRVNNNEGPGGASTGIGGVQSALDIANRLVKSYANSKRTHYIFQPAIGSFYEGAQYSHKELVSARDPWSGYLHYDAALYVMQQFTQFAKTGWENDTNTAGIWRTVPEASYSGVSGTENVDGSNGAPSYMTLADPAKKDFSTVVVNDSDQPKTYRVKAENLRLGGDPTMEVWETRAADAGQRYDANFKHLVDEIRPDGEGAYTYTVKPRSITTLTTLDKSADGSGGQRLPKSGERTVLDTDAHGKRSNTRDTFLYADDFAYDEEGRVRVGRTFETYLASRGNQPRYMVDQTGAWEVGGDGVLYQYMDQTMKDTAAWNKNTPNTTVGDFRWENYKASVDVSFPDADGGLAALGVRQQKGMAISDAAYNLRVGPDGAWTFYEYGTVLSRGNVAAADGYRLAVEAKGSEITAFVDGKAVATYDDPTPQTAGRVKLGSGFQKTGFDNLKVERIDGYTPYTGSQLDNMDSAVTYEGTWSRKASFGDAMDWYRSTSTSATAGASFTVPFRGTGVDVIGGNDGSAVLDVYVDGELMVRNAKTAATDKRLATYALRGLPTGRHEVRFVLKSGKLVLDAFDVSSGDRVRGAVDTAPVRHALTEVGTPKKGDYTDETWAVFARAHSAAKAAAKASVNGRKGLDTTGVEQVAGRLRAAYDQLVRKDAGQ</sequence>
<dbReference type="Pfam" id="PF21708">
    <property type="entry name" value="Glyco_hydro_59_C"/>
    <property type="match status" value="1"/>
</dbReference>
<evidence type="ECO:0000256" key="3">
    <source>
        <dbReference type="ARBA" id="ARBA00022919"/>
    </source>
</evidence>
<dbReference type="Gene3D" id="3.20.20.70">
    <property type="entry name" value="Aldolase class I"/>
    <property type="match status" value="1"/>
</dbReference>
<keyword evidence="3" id="KW-0746">Sphingolipid metabolism</keyword>
<dbReference type="PANTHER" id="PTHR15172">
    <property type="entry name" value="GALACTOCEREBROSIDASE"/>
    <property type="match status" value="1"/>
</dbReference>
<protein>
    <recommendedName>
        <fullName evidence="2">galactosylceramidase</fullName>
        <ecNumber evidence="2">3.2.1.46</ecNumber>
    </recommendedName>
    <alternativeName>
        <fullName evidence="5">Galactosylceramidase</fullName>
    </alternativeName>
</protein>
<dbReference type="InterPro" id="IPR017853">
    <property type="entry name" value="GH"/>
</dbReference>
<dbReference type="Gene3D" id="3.20.20.80">
    <property type="entry name" value="Glycosidases"/>
    <property type="match status" value="1"/>
</dbReference>
<dbReference type="Pfam" id="PF02057">
    <property type="entry name" value="Glyco_hydro_59"/>
    <property type="match status" value="1"/>
</dbReference>
<dbReference type="InterPro" id="IPR049162">
    <property type="entry name" value="GH59_C"/>
</dbReference>
<dbReference type="EC" id="3.2.1.46" evidence="2"/>
<dbReference type="EMBL" id="JAOZYB010000001">
    <property type="protein sequence ID" value="MEB3958843.1"/>
    <property type="molecule type" value="Genomic_DNA"/>
</dbReference>